<sequence length="320" mass="34960">MDKPIGWGASVRHNSEDGVAGLRHDGLPSCAALPGTVAPFHARQFADDVFEIRCHVRPLASGFGASLSRHPGIGGGGSCAVIPKESRRAARACVRDSYEMHARACAPDNFYAQVKHTVAGTPVSPEQIAMIVQSVRSGLSLEAADRVLDLCCGNGALTTEFFAACGGGLGVDFCETLITVANRHFVRRPQEAFRLQDVVDYARNADDTAGFTKAVCHGGFQYLPPADAQELLELLRQRFVEVKRVFLGNLPDKRRIDAFFGDRDRVAGIENDSASPLGIWRTEDEIHSLSAKTGWTATILPMNARYYAAHYRYDVLLKRR</sequence>
<dbReference type="AlphaFoldDB" id="A0A919CQW5"/>
<dbReference type="RefSeq" id="WP_189992603.1">
    <property type="nucleotide sequence ID" value="NZ_BMZS01000009.1"/>
</dbReference>
<dbReference type="Gene3D" id="3.40.50.150">
    <property type="entry name" value="Vaccinia Virus protein VP39"/>
    <property type="match status" value="1"/>
</dbReference>
<dbReference type="InterPro" id="IPR041698">
    <property type="entry name" value="Methyltransf_25"/>
</dbReference>
<reference evidence="2" key="2">
    <citation type="submission" date="2020-09" db="EMBL/GenBank/DDBJ databases">
        <authorList>
            <person name="Sun Q."/>
            <person name="Kim S."/>
        </authorList>
    </citation>
    <scope>NUCLEOTIDE SEQUENCE</scope>
    <source>
        <strain evidence="2">KCTC 42651</strain>
    </source>
</reference>
<organism evidence="2 3">
    <name type="scientific">Thalassobaculum fulvum</name>
    <dbReference type="NCBI Taxonomy" id="1633335"/>
    <lineage>
        <taxon>Bacteria</taxon>
        <taxon>Pseudomonadati</taxon>
        <taxon>Pseudomonadota</taxon>
        <taxon>Alphaproteobacteria</taxon>
        <taxon>Rhodospirillales</taxon>
        <taxon>Thalassobaculaceae</taxon>
        <taxon>Thalassobaculum</taxon>
    </lineage>
</organism>
<protein>
    <recommendedName>
        <fullName evidence="1">Methyltransferase domain-containing protein</fullName>
    </recommendedName>
</protein>
<dbReference type="Proteomes" id="UP000630353">
    <property type="component" value="Unassembled WGS sequence"/>
</dbReference>
<keyword evidence="3" id="KW-1185">Reference proteome</keyword>
<gene>
    <name evidence="2" type="ORF">GCM10017083_38260</name>
</gene>
<comment type="caution">
    <text evidence="2">The sequence shown here is derived from an EMBL/GenBank/DDBJ whole genome shotgun (WGS) entry which is preliminary data.</text>
</comment>
<evidence type="ECO:0000313" key="2">
    <source>
        <dbReference type="EMBL" id="GHD57164.1"/>
    </source>
</evidence>
<dbReference type="SUPFAM" id="SSF53335">
    <property type="entry name" value="S-adenosyl-L-methionine-dependent methyltransferases"/>
    <property type="match status" value="1"/>
</dbReference>
<feature type="domain" description="Methyltransferase" evidence="1">
    <location>
        <begin position="147"/>
        <end position="235"/>
    </location>
</feature>
<dbReference type="Pfam" id="PF13649">
    <property type="entry name" value="Methyltransf_25"/>
    <property type="match status" value="1"/>
</dbReference>
<evidence type="ECO:0000313" key="3">
    <source>
        <dbReference type="Proteomes" id="UP000630353"/>
    </source>
</evidence>
<dbReference type="EMBL" id="BMZS01000009">
    <property type="protein sequence ID" value="GHD57164.1"/>
    <property type="molecule type" value="Genomic_DNA"/>
</dbReference>
<dbReference type="InterPro" id="IPR029063">
    <property type="entry name" value="SAM-dependent_MTases_sf"/>
</dbReference>
<accession>A0A919CQW5</accession>
<dbReference type="CDD" id="cd02440">
    <property type="entry name" value="AdoMet_MTases"/>
    <property type="match status" value="1"/>
</dbReference>
<reference evidence="2" key="1">
    <citation type="journal article" date="2014" name="Int. J. Syst. Evol. Microbiol.">
        <title>Complete genome sequence of Corynebacterium casei LMG S-19264T (=DSM 44701T), isolated from a smear-ripened cheese.</title>
        <authorList>
            <consortium name="US DOE Joint Genome Institute (JGI-PGF)"/>
            <person name="Walter F."/>
            <person name="Albersmeier A."/>
            <person name="Kalinowski J."/>
            <person name="Ruckert C."/>
        </authorList>
    </citation>
    <scope>NUCLEOTIDE SEQUENCE</scope>
    <source>
        <strain evidence="2">KCTC 42651</strain>
    </source>
</reference>
<proteinExistence type="predicted"/>
<evidence type="ECO:0000259" key="1">
    <source>
        <dbReference type="Pfam" id="PF13649"/>
    </source>
</evidence>
<name>A0A919CQW5_9PROT</name>